<accession>A0AAD8FAG3</accession>
<gene>
    <name evidence="1" type="ORF">Bpfe_013308</name>
</gene>
<comment type="caution">
    <text evidence="1">The sequence shown here is derived from an EMBL/GenBank/DDBJ whole genome shotgun (WGS) entry which is preliminary data.</text>
</comment>
<dbReference type="AlphaFoldDB" id="A0AAD8FAG3"/>
<sequence>MICDSTECDINMQQMVEDQQEGERSSHLTTAGSCCVGRDIDLQEGGVALGRWMEGQEEEIDLISSRTILTSLISFTEKKKDWVVIASF</sequence>
<dbReference type="Proteomes" id="UP001233172">
    <property type="component" value="Unassembled WGS sequence"/>
</dbReference>
<reference evidence="1" key="2">
    <citation type="submission" date="2023-04" db="EMBL/GenBank/DDBJ databases">
        <authorList>
            <person name="Bu L."/>
            <person name="Lu L."/>
            <person name="Laidemitt M.R."/>
            <person name="Zhang S.M."/>
            <person name="Mutuku M."/>
            <person name="Mkoji G."/>
            <person name="Steinauer M."/>
            <person name="Loker E.S."/>
        </authorList>
    </citation>
    <scope>NUCLEOTIDE SEQUENCE</scope>
    <source>
        <strain evidence="1">KasaAsao</strain>
        <tissue evidence="1">Whole Snail</tissue>
    </source>
</reference>
<reference evidence="1" key="1">
    <citation type="journal article" date="2023" name="PLoS Negl. Trop. Dis.">
        <title>A genome sequence for Biomphalaria pfeifferi, the major vector snail for the human-infecting parasite Schistosoma mansoni.</title>
        <authorList>
            <person name="Bu L."/>
            <person name="Lu L."/>
            <person name="Laidemitt M.R."/>
            <person name="Zhang S.M."/>
            <person name="Mutuku M."/>
            <person name="Mkoji G."/>
            <person name="Steinauer M."/>
            <person name="Loker E.S."/>
        </authorList>
    </citation>
    <scope>NUCLEOTIDE SEQUENCE</scope>
    <source>
        <strain evidence="1">KasaAsao</strain>
    </source>
</reference>
<name>A0AAD8FAG3_BIOPF</name>
<proteinExistence type="predicted"/>
<protein>
    <submittedName>
        <fullName evidence="1">Uncharacterized protein</fullName>
    </submittedName>
</protein>
<dbReference type="EMBL" id="JASAOG010000056">
    <property type="protein sequence ID" value="KAK0057215.1"/>
    <property type="molecule type" value="Genomic_DNA"/>
</dbReference>
<evidence type="ECO:0000313" key="1">
    <source>
        <dbReference type="EMBL" id="KAK0057215.1"/>
    </source>
</evidence>
<keyword evidence="2" id="KW-1185">Reference proteome</keyword>
<evidence type="ECO:0000313" key="2">
    <source>
        <dbReference type="Proteomes" id="UP001233172"/>
    </source>
</evidence>
<organism evidence="1 2">
    <name type="scientific">Biomphalaria pfeifferi</name>
    <name type="common">Bloodfluke planorb</name>
    <name type="synonym">Freshwater snail</name>
    <dbReference type="NCBI Taxonomy" id="112525"/>
    <lineage>
        <taxon>Eukaryota</taxon>
        <taxon>Metazoa</taxon>
        <taxon>Spiralia</taxon>
        <taxon>Lophotrochozoa</taxon>
        <taxon>Mollusca</taxon>
        <taxon>Gastropoda</taxon>
        <taxon>Heterobranchia</taxon>
        <taxon>Euthyneura</taxon>
        <taxon>Panpulmonata</taxon>
        <taxon>Hygrophila</taxon>
        <taxon>Lymnaeoidea</taxon>
        <taxon>Planorbidae</taxon>
        <taxon>Biomphalaria</taxon>
    </lineage>
</organism>